<organism evidence="1">
    <name type="scientific">Fagus sylvatica</name>
    <name type="common">Beechnut</name>
    <dbReference type="NCBI Taxonomy" id="28930"/>
    <lineage>
        <taxon>Eukaryota</taxon>
        <taxon>Viridiplantae</taxon>
        <taxon>Streptophyta</taxon>
        <taxon>Embryophyta</taxon>
        <taxon>Tracheophyta</taxon>
        <taxon>Spermatophyta</taxon>
        <taxon>Magnoliopsida</taxon>
        <taxon>eudicotyledons</taxon>
        <taxon>Gunneridae</taxon>
        <taxon>Pentapetalae</taxon>
        <taxon>rosids</taxon>
        <taxon>fabids</taxon>
        <taxon>Fagales</taxon>
        <taxon>Fagaceae</taxon>
        <taxon>Fagus</taxon>
    </lineage>
</organism>
<reference evidence="1" key="1">
    <citation type="submission" date="2018-02" db="EMBL/GenBank/DDBJ databases">
        <authorList>
            <person name="Cohen D.B."/>
            <person name="Kent A.D."/>
        </authorList>
    </citation>
    <scope>NUCLEOTIDE SEQUENCE</scope>
</reference>
<sequence length="153" mass="17332">MDRISRRWNRSLPSNGKVHVIILSHTTGIRTVDLQVRLRSFPIRFPSLLGFSVGFEDIRNHATKDLDSIGGQGQGEALVACLQNFAPSNPYAKNLLHQLLTLQVFNSSLQKLEDRTEEEERKHNRPQIAGSVIGMVEMSSDRNRRMGVVWSTH</sequence>
<dbReference type="EMBL" id="OIVN01003223">
    <property type="protein sequence ID" value="SPD09585.1"/>
    <property type="molecule type" value="Genomic_DNA"/>
</dbReference>
<name>A0A2N9HCF7_FAGSY</name>
<accession>A0A2N9HCF7</accession>
<evidence type="ECO:0000313" key="1">
    <source>
        <dbReference type="EMBL" id="SPD09585.1"/>
    </source>
</evidence>
<protein>
    <submittedName>
        <fullName evidence="1">Uncharacterized protein</fullName>
    </submittedName>
</protein>
<dbReference type="AlphaFoldDB" id="A0A2N9HCF7"/>
<gene>
    <name evidence="1" type="ORF">FSB_LOCUS37467</name>
</gene>
<proteinExistence type="predicted"/>